<dbReference type="GO" id="GO:0008610">
    <property type="term" value="P:lipid biosynthetic process"/>
    <property type="evidence" value="ECO:0007669"/>
    <property type="project" value="TreeGrafter"/>
</dbReference>
<evidence type="ECO:0000259" key="2">
    <source>
        <dbReference type="Pfam" id="PF00975"/>
    </source>
</evidence>
<evidence type="ECO:0000313" key="4">
    <source>
        <dbReference type="Proteomes" id="UP000053429"/>
    </source>
</evidence>
<dbReference type="InterPro" id="IPR001031">
    <property type="entry name" value="Thioesterase"/>
</dbReference>
<proteinExistence type="inferred from homology"/>
<dbReference type="SUPFAM" id="SSF53474">
    <property type="entry name" value="alpha/beta-Hydrolases"/>
    <property type="match status" value="1"/>
</dbReference>
<dbReference type="EMBL" id="LMWY01000046">
    <property type="protein sequence ID" value="KUN95655.1"/>
    <property type="molecule type" value="Genomic_DNA"/>
</dbReference>
<dbReference type="Gene3D" id="3.40.50.1820">
    <property type="entry name" value="alpha/beta hydrolase"/>
    <property type="match status" value="1"/>
</dbReference>
<accession>A0A117RKE7</accession>
<dbReference type="AlphaFoldDB" id="A0A117RKE7"/>
<dbReference type="PANTHER" id="PTHR11487:SF0">
    <property type="entry name" value="S-ACYL FATTY ACID SYNTHASE THIOESTERASE, MEDIUM CHAIN"/>
    <property type="match status" value="1"/>
</dbReference>
<evidence type="ECO:0000313" key="3">
    <source>
        <dbReference type="EMBL" id="KUN95655.1"/>
    </source>
</evidence>
<dbReference type="InterPro" id="IPR029058">
    <property type="entry name" value="AB_hydrolase_fold"/>
</dbReference>
<dbReference type="STRING" id="661399.AQJ67_34375"/>
<keyword evidence="4" id="KW-1185">Reference proteome</keyword>
<dbReference type="PANTHER" id="PTHR11487">
    <property type="entry name" value="THIOESTERASE"/>
    <property type="match status" value="1"/>
</dbReference>
<protein>
    <recommendedName>
        <fullName evidence="2">Thioesterase domain-containing protein</fullName>
    </recommendedName>
</protein>
<sequence>MSWQPSDAGDVRTPHTFPAGACNRGSVAVAHRHAPSPGVGTGPLTLFGFHPAGGGTAFFSGWQHALGPSVRVVPVRLPGRDTATGSHRHRRLSSLVAAVEEHLAPALDKPYVLYGHSMGALIAHHLTRLRAAAGRRLPERLLVGAYPAPHLPHPLRGARQLTDSQLTDLLLDSSALPASLHRDRRWFADRLALVRADIALCDSAGAVGRDEPLACPVEVFTGTGDPLVAVPDAAAWRTHTDRYCTLHTVPGGHFFTRESKEQFFDALNTVLSPLSIPT</sequence>
<dbReference type="Pfam" id="PF00975">
    <property type="entry name" value="Thioesterase"/>
    <property type="match status" value="1"/>
</dbReference>
<comment type="caution">
    <text evidence="3">The sequence shown here is derived from an EMBL/GenBank/DDBJ whole genome shotgun (WGS) entry which is preliminary data.</text>
</comment>
<dbReference type="RefSeq" id="WP_062723272.1">
    <property type="nucleotide sequence ID" value="NZ_KQ948937.1"/>
</dbReference>
<feature type="domain" description="Thioesterase" evidence="2">
    <location>
        <begin position="45"/>
        <end position="268"/>
    </location>
</feature>
<evidence type="ECO:0000256" key="1">
    <source>
        <dbReference type="ARBA" id="ARBA00007169"/>
    </source>
</evidence>
<dbReference type="Proteomes" id="UP000053429">
    <property type="component" value="Unassembled WGS sequence"/>
</dbReference>
<gene>
    <name evidence="3" type="ORF">AQJ67_34375</name>
</gene>
<name>A0A117RKE7_9ACTN</name>
<organism evidence="3 4">
    <name type="scientific">Streptomyces caeruleatus</name>
    <dbReference type="NCBI Taxonomy" id="661399"/>
    <lineage>
        <taxon>Bacteria</taxon>
        <taxon>Bacillati</taxon>
        <taxon>Actinomycetota</taxon>
        <taxon>Actinomycetes</taxon>
        <taxon>Kitasatosporales</taxon>
        <taxon>Streptomycetaceae</taxon>
        <taxon>Streptomyces</taxon>
    </lineage>
</organism>
<dbReference type="InterPro" id="IPR012223">
    <property type="entry name" value="TEII"/>
</dbReference>
<reference evidence="3 4" key="1">
    <citation type="submission" date="2015-10" db="EMBL/GenBank/DDBJ databases">
        <title>Draft genome sequence of Streptomyces caeruleatus NRRL B-24802, type strain for the species Streptomyces caeruleatus.</title>
        <authorList>
            <person name="Ruckert C."/>
            <person name="Winkler A."/>
            <person name="Kalinowski J."/>
            <person name="Kampfer P."/>
            <person name="Glaeser S."/>
        </authorList>
    </citation>
    <scope>NUCLEOTIDE SEQUENCE [LARGE SCALE GENOMIC DNA]</scope>
    <source>
        <strain evidence="3 4">NRRL B-24802</strain>
    </source>
</reference>
<comment type="similarity">
    <text evidence="1">Belongs to the thioesterase family.</text>
</comment>